<dbReference type="AlphaFoldDB" id="A0A0D7CG34"/>
<evidence type="ECO:0000313" key="2">
    <source>
        <dbReference type="EMBL" id="KIZ15163.1"/>
    </source>
</evidence>
<evidence type="ECO:0000313" key="3">
    <source>
        <dbReference type="Proteomes" id="UP000032458"/>
    </source>
</evidence>
<dbReference type="PANTHER" id="PTHR11895:SF76">
    <property type="entry name" value="INDOLEACETAMIDE HYDROLASE"/>
    <property type="match status" value="1"/>
</dbReference>
<comment type="caution">
    <text evidence="2">The sequence shown here is derived from an EMBL/GenBank/DDBJ whole genome shotgun (WGS) entry which is preliminary data.</text>
</comment>
<dbReference type="Pfam" id="PF01425">
    <property type="entry name" value="Amidase"/>
    <property type="match status" value="1"/>
</dbReference>
<proteinExistence type="predicted"/>
<sequence length="106" mass="11291">MDFFSRYDLLLAPVSQVAPFEAEREYPEAVAGRPTESYLDWMRSCYLISVLGVPALSVPAGFTPGGLPVGLQLIGPPRADLAVLQAGHAFEGATGHGRRRPAPPTA</sequence>
<gene>
    <name evidence="2" type="ORF">SNA_26550</name>
</gene>
<dbReference type="SUPFAM" id="SSF75304">
    <property type="entry name" value="Amidase signature (AS) enzymes"/>
    <property type="match status" value="1"/>
</dbReference>
<reference evidence="2 3" key="1">
    <citation type="submission" date="2014-09" db="EMBL/GenBank/DDBJ databases">
        <title>Draft genome sequence of Streptomyces natalensis ATCC 27448, producer of the antifungal pimaricin.</title>
        <authorList>
            <person name="Mendes M.V."/>
            <person name="Beites T."/>
            <person name="Pires S."/>
            <person name="Santos C.L."/>
            <person name="Moradas-Ferreira P."/>
        </authorList>
    </citation>
    <scope>NUCLEOTIDE SEQUENCE [LARGE SCALE GENOMIC DNA]</scope>
    <source>
        <strain evidence="2 3">ATCC 27448</strain>
    </source>
</reference>
<dbReference type="InterPro" id="IPR000120">
    <property type="entry name" value="Amidase"/>
</dbReference>
<dbReference type="PANTHER" id="PTHR11895">
    <property type="entry name" value="TRANSAMIDASE"/>
    <property type="match status" value="1"/>
</dbReference>
<keyword evidence="3" id="KW-1185">Reference proteome</keyword>
<dbReference type="InterPro" id="IPR023631">
    <property type="entry name" value="Amidase_dom"/>
</dbReference>
<dbReference type="Gene3D" id="3.90.1300.10">
    <property type="entry name" value="Amidase signature (AS) domain"/>
    <property type="match status" value="1"/>
</dbReference>
<organism evidence="2 3">
    <name type="scientific">Streptomyces natalensis ATCC 27448</name>
    <dbReference type="NCBI Taxonomy" id="1240678"/>
    <lineage>
        <taxon>Bacteria</taxon>
        <taxon>Bacillati</taxon>
        <taxon>Actinomycetota</taxon>
        <taxon>Actinomycetes</taxon>
        <taxon>Kitasatosporales</taxon>
        <taxon>Streptomycetaceae</taxon>
        <taxon>Streptomyces</taxon>
    </lineage>
</organism>
<protein>
    <recommendedName>
        <fullName evidence="1">Amidase domain-containing protein</fullName>
    </recommendedName>
</protein>
<accession>A0A0D7CG34</accession>
<dbReference type="GO" id="GO:0003824">
    <property type="term" value="F:catalytic activity"/>
    <property type="evidence" value="ECO:0007669"/>
    <property type="project" value="InterPro"/>
</dbReference>
<dbReference type="InterPro" id="IPR036928">
    <property type="entry name" value="AS_sf"/>
</dbReference>
<dbReference type="Proteomes" id="UP000032458">
    <property type="component" value="Unassembled WGS sequence"/>
</dbReference>
<evidence type="ECO:0000259" key="1">
    <source>
        <dbReference type="Pfam" id="PF01425"/>
    </source>
</evidence>
<dbReference type="PATRIC" id="fig|1240678.4.peg.5656"/>
<feature type="domain" description="Amidase" evidence="1">
    <location>
        <begin position="3"/>
        <end position="84"/>
    </location>
</feature>
<dbReference type="EMBL" id="JRKI01000034">
    <property type="protein sequence ID" value="KIZ15163.1"/>
    <property type="molecule type" value="Genomic_DNA"/>
</dbReference>
<name>A0A0D7CG34_9ACTN</name>